<evidence type="ECO:0000313" key="3">
    <source>
        <dbReference type="Proteomes" id="UP001201449"/>
    </source>
</evidence>
<gene>
    <name evidence="2" type="ORF">L0U89_07335</name>
</gene>
<dbReference type="InterPro" id="IPR044060">
    <property type="entry name" value="Bacterial_rp_domain"/>
</dbReference>
<evidence type="ECO:0000313" key="2">
    <source>
        <dbReference type="EMBL" id="MCF1750881.1"/>
    </source>
</evidence>
<keyword evidence="3" id="KW-1185">Reference proteome</keyword>
<dbReference type="NCBIfam" id="TIGR02167">
    <property type="entry name" value="Liste_lipo_26"/>
    <property type="match status" value="3"/>
</dbReference>
<dbReference type="RefSeq" id="WP_234860932.1">
    <property type="nucleotide sequence ID" value="NZ_JAKEVZ010000004.1"/>
</dbReference>
<organism evidence="2 3">
    <name type="scientific">Mariniradius sediminis</name>
    <dbReference type="NCBI Taxonomy" id="2909237"/>
    <lineage>
        <taxon>Bacteria</taxon>
        <taxon>Pseudomonadati</taxon>
        <taxon>Bacteroidota</taxon>
        <taxon>Cytophagia</taxon>
        <taxon>Cytophagales</taxon>
        <taxon>Cyclobacteriaceae</taxon>
        <taxon>Mariniradius</taxon>
    </lineage>
</organism>
<protein>
    <submittedName>
        <fullName evidence="2">BspA family leucine-rich repeat surface protein</fullName>
    </submittedName>
</protein>
<dbReference type="InterPro" id="IPR005046">
    <property type="entry name" value="DUF285"/>
</dbReference>
<comment type="caution">
    <text evidence="2">The sequence shown here is derived from an EMBL/GenBank/DDBJ whole genome shotgun (WGS) entry which is preliminary data.</text>
</comment>
<reference evidence="2 3" key="1">
    <citation type="submission" date="2022-01" db="EMBL/GenBank/DDBJ databases">
        <title>Mariniradius saccharolyticus sp. nov., isolated from sediment of a river.</title>
        <authorList>
            <person name="Liu H."/>
        </authorList>
    </citation>
    <scope>NUCLEOTIDE SEQUENCE [LARGE SCALE GENOMIC DNA]</scope>
    <source>
        <strain evidence="2 3">RY-2</strain>
    </source>
</reference>
<accession>A0ABS9BS22</accession>
<dbReference type="Pfam" id="PF18998">
    <property type="entry name" value="Flg_new_2"/>
    <property type="match status" value="2"/>
</dbReference>
<feature type="domain" description="Bacterial repeat" evidence="1">
    <location>
        <begin position="117"/>
        <end position="149"/>
    </location>
</feature>
<dbReference type="PROSITE" id="PS51257">
    <property type="entry name" value="PROKAR_LIPOPROTEIN"/>
    <property type="match status" value="1"/>
</dbReference>
<dbReference type="InterPro" id="IPR011889">
    <property type="entry name" value="Liste_lipo_26"/>
</dbReference>
<dbReference type="Pfam" id="PF03382">
    <property type="entry name" value="DUF285"/>
    <property type="match status" value="2"/>
</dbReference>
<dbReference type="EMBL" id="JAKEVZ010000004">
    <property type="protein sequence ID" value="MCF1750881.1"/>
    <property type="molecule type" value="Genomic_DNA"/>
</dbReference>
<dbReference type="Proteomes" id="UP001201449">
    <property type="component" value="Unassembled WGS sequence"/>
</dbReference>
<sequence>MKTIKSLPILLLVALISCSEERYLAISVFPAESGQINSSVPPGPIEKGQSVTLTAVAYENWVFLRWAGAASGTANPLMITMDSDKSIEAVFVKKDFLLEYTIVGQGKVFDRIIENPSGRQLPHGTMVELTPVPEEGWVFESWLIEDTGGGRSLISNENPKTISIDGRNFLRKAVFVPKPQGEARFFLAENGITCKCENVILGQKGILNGVEYEAVNNELLRQRVSDKADLTKLCTSLVTDMSTLFLEFELNQRIGNWDVSKVTNMENMFLDSKFSQPIDAWDVSNVTDMSYMFAGSSFNQPIGTWDVSSVTDMQGMFAATELSQWDPKFEGFNQDIGEWDVSNVSNMDYMFYLHPQFNQDLSNWCVVKIPVAPTDFSDFAWLLPKPIWGTCPD</sequence>
<name>A0ABS9BS22_9BACT</name>
<feature type="domain" description="Bacterial repeat" evidence="1">
    <location>
        <begin position="26"/>
        <end position="94"/>
    </location>
</feature>
<evidence type="ECO:0000259" key="1">
    <source>
        <dbReference type="Pfam" id="PF18998"/>
    </source>
</evidence>
<proteinExistence type="predicted"/>